<dbReference type="Proteomes" id="UP000783686">
    <property type="component" value="Unassembled WGS sequence"/>
</dbReference>
<keyword evidence="4" id="KW-0472">Membrane</keyword>
<dbReference type="InterPro" id="IPR000483">
    <property type="entry name" value="Cys-rich_flank_reg_C"/>
</dbReference>
<protein>
    <recommendedName>
        <fullName evidence="6">LRRCT domain-containing protein</fullName>
    </recommendedName>
</protein>
<comment type="caution">
    <text evidence="7">The sequence shown here is derived from an EMBL/GenBank/DDBJ whole genome shotgun (WGS) entry which is preliminary data.</text>
</comment>
<keyword evidence="4" id="KW-1133">Transmembrane helix</keyword>
<dbReference type="PRINTS" id="PR00019">
    <property type="entry name" value="LEURICHRPT"/>
</dbReference>
<keyword evidence="1" id="KW-0433">Leucine-rich repeat</keyword>
<feature type="domain" description="LRRCT" evidence="6">
    <location>
        <begin position="257"/>
        <end position="307"/>
    </location>
</feature>
<dbReference type="Proteomes" id="UP000614601">
    <property type="component" value="Unassembled WGS sequence"/>
</dbReference>
<dbReference type="SUPFAM" id="SSF52058">
    <property type="entry name" value="L domain-like"/>
    <property type="match status" value="1"/>
</dbReference>
<dbReference type="SMART" id="SM00369">
    <property type="entry name" value="LRR_TYP"/>
    <property type="match status" value="5"/>
</dbReference>
<dbReference type="EMBL" id="CAJFCW020000001">
    <property type="protein sequence ID" value="CAG9082618.1"/>
    <property type="molecule type" value="Genomic_DNA"/>
</dbReference>
<evidence type="ECO:0000256" key="1">
    <source>
        <dbReference type="ARBA" id="ARBA00022614"/>
    </source>
</evidence>
<sequence>MSERSGAIIRLLLIVSLPFSQALQSQFQTNCQPGCKCSPEEYKCINLHHTDTDVFKHVRPEVYHDLDTLIVSGNNFGDLEAENIFGENVRHSRLSLLDLSNNHITSFGIQTLIGASRVETLKLDHNDLTAFADEQPLNFLTSLRIIDLTDAFGGHASVKRRADLIRTLFKNNHSFPDLYEINLSDNQLRYLHPETFCNVKGLSRLILNNNKLADFDFQDGCLEGLASLELRQNKFVSVPSKVWKTLPSLNTLDLSKNPLTCDCELQGFHEFALDESNSFLSQGETICAAPSQFKGKPLFEIEDNFCRATSRSLHWFILFLVAGVVLYGYREFRRRGKTINFKIFKGYSQLQSENANSTEPAFV</sequence>
<accession>A0A811JTJ2</accession>
<keyword evidence="3" id="KW-0677">Repeat</keyword>
<dbReference type="AlphaFoldDB" id="A0A811JTJ2"/>
<dbReference type="PANTHER" id="PTHR24366">
    <property type="entry name" value="IG(IMMUNOGLOBULIN) AND LRR(LEUCINE RICH REPEAT) DOMAINS"/>
    <property type="match status" value="1"/>
</dbReference>
<feature type="chain" id="PRO_5035594408" description="LRRCT domain-containing protein" evidence="5">
    <location>
        <begin position="23"/>
        <end position="363"/>
    </location>
</feature>
<gene>
    <name evidence="7" type="ORF">BOKJ2_LOCUS1332</name>
</gene>
<dbReference type="Gene3D" id="3.80.10.10">
    <property type="entry name" value="Ribonuclease Inhibitor"/>
    <property type="match status" value="3"/>
</dbReference>
<feature type="signal peptide" evidence="5">
    <location>
        <begin position="1"/>
        <end position="22"/>
    </location>
</feature>
<evidence type="ECO:0000256" key="2">
    <source>
        <dbReference type="ARBA" id="ARBA00022729"/>
    </source>
</evidence>
<dbReference type="InterPro" id="IPR032675">
    <property type="entry name" value="LRR_dom_sf"/>
</dbReference>
<evidence type="ECO:0000313" key="8">
    <source>
        <dbReference type="Proteomes" id="UP000614601"/>
    </source>
</evidence>
<reference evidence="7" key="1">
    <citation type="submission" date="2020-09" db="EMBL/GenBank/DDBJ databases">
        <authorList>
            <person name="Kikuchi T."/>
        </authorList>
    </citation>
    <scope>NUCLEOTIDE SEQUENCE</scope>
    <source>
        <strain evidence="7">SH1</strain>
    </source>
</reference>
<dbReference type="InterPro" id="IPR001611">
    <property type="entry name" value="Leu-rich_rpt"/>
</dbReference>
<name>A0A811JTJ2_9BILA</name>
<dbReference type="InterPro" id="IPR003591">
    <property type="entry name" value="Leu-rich_rpt_typical-subtyp"/>
</dbReference>
<keyword evidence="4" id="KW-0812">Transmembrane</keyword>
<dbReference type="EMBL" id="CAJFDH010000001">
    <property type="protein sequence ID" value="CAD5206648.1"/>
    <property type="molecule type" value="Genomic_DNA"/>
</dbReference>
<dbReference type="PANTHER" id="PTHR24366:SF96">
    <property type="entry name" value="LEUCINE RICH REPEAT CONTAINING 53"/>
    <property type="match status" value="1"/>
</dbReference>
<evidence type="ECO:0000313" key="7">
    <source>
        <dbReference type="EMBL" id="CAD5206648.1"/>
    </source>
</evidence>
<dbReference type="Pfam" id="PF00560">
    <property type="entry name" value="LRR_1"/>
    <property type="match status" value="1"/>
</dbReference>
<organism evidence="7 8">
    <name type="scientific">Bursaphelenchus okinawaensis</name>
    <dbReference type="NCBI Taxonomy" id="465554"/>
    <lineage>
        <taxon>Eukaryota</taxon>
        <taxon>Metazoa</taxon>
        <taxon>Ecdysozoa</taxon>
        <taxon>Nematoda</taxon>
        <taxon>Chromadorea</taxon>
        <taxon>Rhabditida</taxon>
        <taxon>Tylenchina</taxon>
        <taxon>Tylenchomorpha</taxon>
        <taxon>Aphelenchoidea</taxon>
        <taxon>Aphelenchoididae</taxon>
        <taxon>Bursaphelenchus</taxon>
    </lineage>
</organism>
<dbReference type="SMART" id="SM00082">
    <property type="entry name" value="LRRCT"/>
    <property type="match status" value="1"/>
</dbReference>
<feature type="transmembrane region" description="Helical" evidence="4">
    <location>
        <begin position="312"/>
        <end position="329"/>
    </location>
</feature>
<evidence type="ECO:0000256" key="5">
    <source>
        <dbReference type="SAM" id="SignalP"/>
    </source>
</evidence>
<keyword evidence="8" id="KW-1185">Reference proteome</keyword>
<proteinExistence type="predicted"/>
<keyword evidence="2 5" id="KW-0732">Signal</keyword>
<evidence type="ECO:0000256" key="4">
    <source>
        <dbReference type="SAM" id="Phobius"/>
    </source>
</evidence>
<evidence type="ECO:0000256" key="3">
    <source>
        <dbReference type="ARBA" id="ARBA00022737"/>
    </source>
</evidence>
<evidence type="ECO:0000259" key="6">
    <source>
        <dbReference type="SMART" id="SM00082"/>
    </source>
</evidence>
<dbReference type="OrthoDB" id="694479at2759"/>